<evidence type="ECO:0000256" key="6">
    <source>
        <dbReference type="ARBA" id="ARBA00023136"/>
    </source>
</evidence>
<evidence type="ECO:0000256" key="1">
    <source>
        <dbReference type="ARBA" id="ARBA00004651"/>
    </source>
</evidence>
<keyword evidence="2" id="KW-1003">Cell membrane</keyword>
<keyword evidence="8 9" id="KW-0807">Transducer</keyword>
<evidence type="ECO:0000259" key="11">
    <source>
        <dbReference type="PROSITE" id="PS50262"/>
    </source>
</evidence>
<dbReference type="PROSITE" id="PS00237">
    <property type="entry name" value="G_PROTEIN_RECEP_F1_1"/>
    <property type="match status" value="1"/>
</dbReference>
<organism evidence="12 13">
    <name type="scientific">Wuchereria bancrofti</name>
    <dbReference type="NCBI Taxonomy" id="6293"/>
    <lineage>
        <taxon>Eukaryota</taxon>
        <taxon>Metazoa</taxon>
        <taxon>Ecdysozoa</taxon>
        <taxon>Nematoda</taxon>
        <taxon>Chromadorea</taxon>
        <taxon>Rhabditida</taxon>
        <taxon>Spirurina</taxon>
        <taxon>Spiruromorpha</taxon>
        <taxon>Filarioidea</taxon>
        <taxon>Onchocercidae</taxon>
        <taxon>Wuchereria</taxon>
    </lineage>
</organism>
<feature type="transmembrane region" description="Helical" evidence="10">
    <location>
        <begin position="113"/>
        <end position="133"/>
    </location>
</feature>
<proteinExistence type="inferred from homology"/>
<dbReference type="GO" id="GO:0071880">
    <property type="term" value="P:adenylate cyclase-activating adrenergic receptor signaling pathway"/>
    <property type="evidence" value="ECO:0007669"/>
    <property type="project" value="TreeGrafter"/>
</dbReference>
<evidence type="ECO:0000256" key="3">
    <source>
        <dbReference type="ARBA" id="ARBA00022692"/>
    </source>
</evidence>
<dbReference type="GO" id="GO:0043410">
    <property type="term" value="P:positive regulation of MAPK cascade"/>
    <property type="evidence" value="ECO:0007669"/>
    <property type="project" value="TreeGrafter"/>
</dbReference>
<dbReference type="Pfam" id="PF00001">
    <property type="entry name" value="7tm_1"/>
    <property type="match status" value="1"/>
</dbReference>
<evidence type="ECO:0000256" key="2">
    <source>
        <dbReference type="ARBA" id="ARBA00022475"/>
    </source>
</evidence>
<evidence type="ECO:0000256" key="4">
    <source>
        <dbReference type="ARBA" id="ARBA00022989"/>
    </source>
</evidence>
<dbReference type="PROSITE" id="PS50262">
    <property type="entry name" value="G_PROTEIN_RECEP_F1_2"/>
    <property type="match status" value="1"/>
</dbReference>
<evidence type="ECO:0000256" key="5">
    <source>
        <dbReference type="ARBA" id="ARBA00023040"/>
    </source>
</evidence>
<dbReference type="GO" id="GO:0005886">
    <property type="term" value="C:plasma membrane"/>
    <property type="evidence" value="ECO:0007669"/>
    <property type="project" value="UniProtKB-SubCell"/>
</dbReference>
<dbReference type="Proteomes" id="UP000093561">
    <property type="component" value="Unassembled WGS sequence"/>
</dbReference>
<dbReference type="GO" id="GO:0004989">
    <property type="term" value="F:octopamine receptor activity"/>
    <property type="evidence" value="ECO:0007669"/>
    <property type="project" value="TreeGrafter"/>
</dbReference>
<comment type="subcellular location">
    <subcellularLocation>
        <location evidence="1">Cell membrane</location>
        <topology evidence="1">Multi-pass membrane protein</topology>
    </subcellularLocation>
</comment>
<feature type="domain" description="G-protein coupled receptors family 1 profile" evidence="11">
    <location>
        <begin position="6"/>
        <end position="304"/>
    </location>
</feature>
<dbReference type="PANTHER" id="PTHR24248:SF187">
    <property type="entry name" value="OCTOPAMINE RECEPTOR BETA-2R"/>
    <property type="match status" value="1"/>
</dbReference>
<evidence type="ECO:0000256" key="7">
    <source>
        <dbReference type="ARBA" id="ARBA00023170"/>
    </source>
</evidence>
<dbReference type="InterPro" id="IPR000276">
    <property type="entry name" value="GPCR_Rhodpsn"/>
</dbReference>
<dbReference type="SUPFAM" id="SSF81321">
    <property type="entry name" value="Family A G protein-coupled receptor-like"/>
    <property type="match status" value="1"/>
</dbReference>
<evidence type="ECO:0000256" key="9">
    <source>
        <dbReference type="RuleBase" id="RU000688"/>
    </source>
</evidence>
<accession>A0AAF5PJB5</accession>
<evidence type="ECO:0000313" key="12">
    <source>
        <dbReference type="Proteomes" id="UP000093561"/>
    </source>
</evidence>
<keyword evidence="5 9" id="KW-0297">G-protein coupled receptor</keyword>
<evidence type="ECO:0000256" key="10">
    <source>
        <dbReference type="SAM" id="Phobius"/>
    </source>
</evidence>
<keyword evidence="4 10" id="KW-1133">Transmembrane helix</keyword>
<feature type="transmembrane region" description="Helical" evidence="10">
    <location>
        <begin position="163"/>
        <end position="180"/>
    </location>
</feature>
<dbReference type="WBParaSite" id="mrna-Wban_01472">
    <property type="protein sequence ID" value="mrna-Wban_01472"/>
    <property type="gene ID" value="Wban_01472"/>
</dbReference>
<reference evidence="13" key="3">
    <citation type="submission" date="2024-02" db="UniProtKB">
        <authorList>
            <consortium name="WormBaseParasite"/>
        </authorList>
    </citation>
    <scope>IDENTIFICATION</scope>
    <source>
        <strain evidence="13">pt0022</strain>
    </source>
</reference>
<evidence type="ECO:0000313" key="13">
    <source>
        <dbReference type="WBParaSite" id="mrna-Wban_01472"/>
    </source>
</evidence>
<name>A0AAF5PJB5_WUCBA</name>
<keyword evidence="3 9" id="KW-0812">Transmembrane</keyword>
<dbReference type="Gene3D" id="1.20.1070.10">
    <property type="entry name" value="Rhodopsin 7-helix transmembrane proteins"/>
    <property type="match status" value="1"/>
</dbReference>
<comment type="similarity">
    <text evidence="9">Belongs to the G-protein coupled receptor 1 family.</text>
</comment>
<feature type="transmembrane region" description="Helical" evidence="10">
    <location>
        <begin position="255"/>
        <end position="277"/>
    </location>
</feature>
<reference evidence="12" key="2">
    <citation type="journal article" date="2016" name="Mol. Ecol.">
        <title>Population genomics of the filarial nematode parasite Wuchereria bancrofti from mosquitoes.</title>
        <authorList>
            <person name="Small S.T."/>
            <person name="Reimer L.J."/>
            <person name="Tisch D.J."/>
            <person name="King C.L."/>
            <person name="Christensen B.M."/>
            <person name="Siba P.M."/>
            <person name="Kazura J.W."/>
            <person name="Serre D."/>
            <person name="Zimmerman P.A."/>
        </authorList>
    </citation>
    <scope>NUCLEOTIDE SEQUENCE</scope>
    <source>
        <strain evidence="12">pt0022</strain>
    </source>
</reference>
<feature type="transmembrane region" description="Helical" evidence="10">
    <location>
        <begin position="6"/>
        <end position="26"/>
    </location>
</feature>
<dbReference type="AlphaFoldDB" id="A0AAF5PJB5"/>
<feature type="transmembrane region" description="Helical" evidence="10">
    <location>
        <begin position="70"/>
        <end position="92"/>
    </location>
</feature>
<dbReference type="PRINTS" id="PR00237">
    <property type="entry name" value="GPCRRHODOPSN"/>
</dbReference>
<feature type="transmembrane region" description="Helical" evidence="10">
    <location>
        <begin position="33"/>
        <end position="54"/>
    </location>
</feature>
<evidence type="ECO:0000256" key="8">
    <source>
        <dbReference type="ARBA" id="ARBA00023224"/>
    </source>
</evidence>
<dbReference type="PANTHER" id="PTHR24248">
    <property type="entry name" value="ADRENERGIC RECEPTOR-RELATED G-PROTEIN COUPLED RECEPTOR"/>
    <property type="match status" value="1"/>
</dbReference>
<protein>
    <submittedName>
        <fullName evidence="13">G_PROTEIN_RECEP_F1_2 domain-containing protein</fullName>
    </submittedName>
</protein>
<keyword evidence="7 9" id="KW-0675">Receptor</keyword>
<sequence length="344" mass="38660">MLSAASILLIVYAVIILVALGGNLLVCVARENLFLVSLAVSDLLISLLVMSFAAPNDTLGYWPFGRLYCQLWICFDITCTTASILNLSAIALHRFLHIIHPLIYVRLQEAKNIIVIIFVWLISAIIGFTQIILELVQRDGGSDGGNVKYNDSQPRCELRLKPLYALSSFMCSFVIPAVMMEHGKTMRTQFQQAANSCVTLDACEGIQNNSNVGFFCDRIFATFRCCYRNNLIVSERVKPKNTSSQLCVTDQKARLTLGVIMGTFLICWLPFFIVNVIRSFLPALISDMQFKLGYANSTANPIIYTILNRNFRIAFKKILFDDVLCSSRDAYLNGKITKRNKIEM</sequence>
<dbReference type="InterPro" id="IPR017452">
    <property type="entry name" value="GPCR_Rhodpsn_7TM"/>
</dbReference>
<reference evidence="12" key="1">
    <citation type="submission" date="2015-03" db="EMBL/GenBank/DDBJ databases">
        <title>Wuchereria bancrofti Genome Sequencing Papua New Guinea Strain.</title>
        <authorList>
            <person name="Small S.T."/>
            <person name="Serre D."/>
            <person name="Zimmerman P.A."/>
        </authorList>
    </citation>
    <scope>NUCLEOTIDE SEQUENCE [LARGE SCALE GENOMIC DNA]</scope>
    <source>
        <strain evidence="12">pt0022</strain>
    </source>
</reference>
<keyword evidence="6 10" id="KW-0472">Membrane</keyword>